<dbReference type="PANTHER" id="PTHR43194:SF2">
    <property type="entry name" value="PEROXISOMAL MEMBRANE PROTEIN LPX1"/>
    <property type="match status" value="1"/>
</dbReference>
<dbReference type="STRING" id="1314790.A0A1Y1YWC2"/>
<reference evidence="2 3" key="1">
    <citation type="submission" date="2016-07" db="EMBL/GenBank/DDBJ databases">
        <title>Pervasive Adenine N6-methylation of Active Genes in Fungi.</title>
        <authorList>
            <consortium name="DOE Joint Genome Institute"/>
            <person name="Mondo S.J."/>
            <person name="Dannebaum R.O."/>
            <person name="Kuo R.C."/>
            <person name="Labutti K."/>
            <person name="Haridas S."/>
            <person name="Kuo A."/>
            <person name="Salamov A."/>
            <person name="Ahrendt S.R."/>
            <person name="Lipzen A."/>
            <person name="Sullivan W."/>
            <person name="Andreopoulos W.B."/>
            <person name="Clum A."/>
            <person name="Lindquist E."/>
            <person name="Daum C."/>
            <person name="Ramamoorthy G.K."/>
            <person name="Gryganskyi A."/>
            <person name="Culley D."/>
            <person name="Magnuson J.K."/>
            <person name="James T.Y."/>
            <person name="O'Malley M.A."/>
            <person name="Stajich J.E."/>
            <person name="Spatafora J.W."/>
            <person name="Visel A."/>
            <person name="Grigoriev I.V."/>
        </authorList>
    </citation>
    <scope>NUCLEOTIDE SEQUENCE [LARGE SCALE GENOMIC DNA]</scope>
    <source>
        <strain evidence="2 3">CBS 931.73</strain>
    </source>
</reference>
<evidence type="ECO:0000259" key="1">
    <source>
        <dbReference type="Pfam" id="PF12697"/>
    </source>
</evidence>
<dbReference type="SUPFAM" id="SSF53474">
    <property type="entry name" value="alpha/beta-Hydrolases"/>
    <property type="match status" value="1"/>
</dbReference>
<evidence type="ECO:0000313" key="3">
    <source>
        <dbReference type="Proteomes" id="UP000193498"/>
    </source>
</evidence>
<dbReference type="Gene3D" id="3.40.50.1820">
    <property type="entry name" value="alpha/beta hydrolase"/>
    <property type="match status" value="1"/>
</dbReference>
<feature type="domain" description="AB hydrolase-1" evidence="1">
    <location>
        <begin position="33"/>
        <end position="284"/>
    </location>
</feature>
<dbReference type="PANTHER" id="PTHR43194">
    <property type="entry name" value="HYDROLASE ALPHA/BETA FOLD FAMILY"/>
    <property type="match status" value="1"/>
</dbReference>
<keyword evidence="2" id="KW-0378">Hydrolase</keyword>
<sequence>MEYQLTTSLLTNPATGIKVSVQHWVHEKAVGSVLFAHATGFHKEIWNPTIEYLKKAAVKYNFLTFDVRNHGDSGLENKDLLSEECDWTLLSQDLLNLLDQVEVKKPLFGVGHSMGGCTTLLAEVARPDTFSGIIALEPIIGVDQKSKAGLMLIEAARRRKSVWEDRDAVKEYLMSKTFFNTWDARVIEEYVNHGMYQTPDGKITLKCPPKQEAATFAGSPNASAYCYEQLHTIQIPVLFVGGKNSNTIFPEMIANFARKTNRGVGRIVPGQHLIPQEHPENTARLITSFLDEQSKGQIRSNL</sequence>
<organism evidence="2 3">
    <name type="scientific">Basidiobolus meristosporus CBS 931.73</name>
    <dbReference type="NCBI Taxonomy" id="1314790"/>
    <lineage>
        <taxon>Eukaryota</taxon>
        <taxon>Fungi</taxon>
        <taxon>Fungi incertae sedis</taxon>
        <taxon>Zoopagomycota</taxon>
        <taxon>Entomophthoromycotina</taxon>
        <taxon>Basidiobolomycetes</taxon>
        <taxon>Basidiobolales</taxon>
        <taxon>Basidiobolaceae</taxon>
        <taxon>Basidiobolus</taxon>
    </lineage>
</organism>
<protein>
    <submittedName>
        <fullName evidence="2">Alpha/beta-hydrolase</fullName>
    </submittedName>
</protein>
<gene>
    <name evidence="2" type="ORF">K493DRAFT_312114</name>
</gene>
<accession>A0A1Y1YWC2</accession>
<name>A0A1Y1YWC2_9FUNG</name>
<dbReference type="Proteomes" id="UP000193498">
    <property type="component" value="Unassembled WGS sequence"/>
</dbReference>
<dbReference type="EMBL" id="MCFE01000058">
    <property type="protein sequence ID" value="ORY02340.1"/>
    <property type="molecule type" value="Genomic_DNA"/>
</dbReference>
<dbReference type="InterPro" id="IPR050228">
    <property type="entry name" value="Carboxylesterase_BioH"/>
</dbReference>
<dbReference type="AlphaFoldDB" id="A0A1Y1YWC2"/>
<comment type="caution">
    <text evidence="2">The sequence shown here is derived from an EMBL/GenBank/DDBJ whole genome shotgun (WGS) entry which is preliminary data.</text>
</comment>
<dbReference type="GO" id="GO:0016787">
    <property type="term" value="F:hydrolase activity"/>
    <property type="evidence" value="ECO:0007669"/>
    <property type="project" value="UniProtKB-KW"/>
</dbReference>
<keyword evidence="3" id="KW-1185">Reference proteome</keyword>
<evidence type="ECO:0000313" key="2">
    <source>
        <dbReference type="EMBL" id="ORY02340.1"/>
    </source>
</evidence>
<dbReference type="InterPro" id="IPR000073">
    <property type="entry name" value="AB_hydrolase_1"/>
</dbReference>
<proteinExistence type="predicted"/>
<dbReference type="InParanoid" id="A0A1Y1YWC2"/>
<dbReference type="OrthoDB" id="94039at2759"/>
<dbReference type="InterPro" id="IPR029058">
    <property type="entry name" value="AB_hydrolase_fold"/>
</dbReference>
<dbReference type="Pfam" id="PF12697">
    <property type="entry name" value="Abhydrolase_6"/>
    <property type="match status" value="1"/>
</dbReference>